<evidence type="ECO:0000313" key="2">
    <source>
        <dbReference type="EMBL" id="TWX55624.1"/>
    </source>
</evidence>
<dbReference type="AlphaFoldDB" id="A0A5C6Q7L3"/>
<evidence type="ECO:0000313" key="5">
    <source>
        <dbReference type="Proteomes" id="UP000321917"/>
    </source>
</evidence>
<keyword evidence="4" id="KW-1185">Reference proteome</keyword>
<dbReference type="Proteomes" id="UP000321525">
    <property type="component" value="Unassembled WGS sequence"/>
</dbReference>
<comment type="caution">
    <text evidence="3">The sequence shown here is derived from an EMBL/GenBank/DDBJ whole genome shotgun (WGS) entry which is preliminary data.</text>
</comment>
<evidence type="ECO:0000313" key="4">
    <source>
        <dbReference type="Proteomes" id="UP000321525"/>
    </source>
</evidence>
<proteinExistence type="predicted"/>
<sequence>MTLQQVSAKKSKSLAENLIILTMIGLLMATFLYYFFKQDQHLSRVGFDSVANTFSARVIGIHAQWFMDNKPSWVVIKEATSVNGDRVNNRVAVNKAGWVDISTVNTVSNENECQKIWQQVLATPMVYIKQPISAVIVNIDTGQVGQQKKYFCQYSLPTGEYFEYHPSSGKVSEINIH</sequence>
<keyword evidence="1" id="KW-1133">Transmembrane helix</keyword>
<dbReference type="OrthoDB" id="6227360at2"/>
<name>A0A5C6Q7L3_9GAMM</name>
<organism evidence="3 5">
    <name type="scientific">Colwellia hornerae</name>
    <dbReference type="NCBI Taxonomy" id="89402"/>
    <lineage>
        <taxon>Bacteria</taxon>
        <taxon>Pseudomonadati</taxon>
        <taxon>Pseudomonadota</taxon>
        <taxon>Gammaproteobacteria</taxon>
        <taxon>Alteromonadales</taxon>
        <taxon>Colwelliaceae</taxon>
        <taxon>Colwellia</taxon>
    </lineage>
</organism>
<dbReference type="EMBL" id="VOLR01000027">
    <property type="protein sequence ID" value="TWX55624.1"/>
    <property type="molecule type" value="Genomic_DNA"/>
</dbReference>
<gene>
    <name evidence="2" type="ORF">ESZ26_16100</name>
    <name evidence="3" type="ORF">ESZ27_14155</name>
</gene>
<feature type="transmembrane region" description="Helical" evidence="1">
    <location>
        <begin position="18"/>
        <end position="36"/>
    </location>
</feature>
<keyword evidence="1" id="KW-0472">Membrane</keyword>
<dbReference type="RefSeq" id="WP_146800479.1">
    <property type="nucleotide sequence ID" value="NZ_VOLP01000026.1"/>
</dbReference>
<evidence type="ECO:0000313" key="3">
    <source>
        <dbReference type="EMBL" id="TWX64640.1"/>
    </source>
</evidence>
<protein>
    <recommendedName>
        <fullName evidence="6">MSHA biogenesis protein MshF</fullName>
    </recommendedName>
</protein>
<dbReference type="Proteomes" id="UP000321917">
    <property type="component" value="Unassembled WGS sequence"/>
</dbReference>
<accession>A0A5C6Q7L3</accession>
<reference evidence="3 5" key="1">
    <citation type="submission" date="2019-07" db="EMBL/GenBank/DDBJ databases">
        <title>Genomes of sea-ice associated Colwellia species.</title>
        <authorList>
            <person name="Bowman J.P."/>
        </authorList>
    </citation>
    <scope>NUCLEOTIDE SEQUENCE [LARGE SCALE GENOMIC DNA]</scope>
    <source>
        <strain evidence="2 4">ACAM 607</strain>
        <strain evidence="3 5">IC036</strain>
    </source>
</reference>
<evidence type="ECO:0008006" key="6">
    <source>
        <dbReference type="Google" id="ProtNLM"/>
    </source>
</evidence>
<keyword evidence="1" id="KW-0812">Transmembrane</keyword>
<evidence type="ECO:0000256" key="1">
    <source>
        <dbReference type="SAM" id="Phobius"/>
    </source>
</evidence>
<dbReference type="EMBL" id="VOLQ01000030">
    <property type="protein sequence ID" value="TWX64640.1"/>
    <property type="molecule type" value="Genomic_DNA"/>
</dbReference>